<evidence type="ECO:0000256" key="1">
    <source>
        <dbReference type="ARBA" id="ARBA00022574"/>
    </source>
</evidence>
<dbReference type="Gene3D" id="2.130.10.10">
    <property type="entry name" value="YVTN repeat-like/Quinoprotein amine dehydrogenase"/>
    <property type="match status" value="1"/>
</dbReference>
<dbReference type="PROSITE" id="PS00678">
    <property type="entry name" value="WD_REPEATS_1"/>
    <property type="match status" value="1"/>
</dbReference>
<dbReference type="SUPFAM" id="SSF50978">
    <property type="entry name" value="WD40 repeat-like"/>
    <property type="match status" value="1"/>
</dbReference>
<dbReference type="GO" id="GO:1990234">
    <property type="term" value="C:transferase complex"/>
    <property type="evidence" value="ECO:0007669"/>
    <property type="project" value="UniProtKB-ARBA"/>
</dbReference>
<protein>
    <submittedName>
        <fullName evidence="4">WD-40 repeat-containing protein</fullName>
    </submittedName>
</protein>
<keyword evidence="2" id="KW-0677">Repeat</keyword>
<dbReference type="Proteomes" id="UP000023152">
    <property type="component" value="Unassembled WGS sequence"/>
</dbReference>
<name>X6MTZ0_RETFI</name>
<dbReference type="PANTHER" id="PTHR22847">
    <property type="entry name" value="WD40 REPEAT PROTEIN"/>
    <property type="match status" value="1"/>
</dbReference>
<feature type="repeat" description="WD" evidence="3">
    <location>
        <begin position="3"/>
        <end position="46"/>
    </location>
</feature>
<dbReference type="InterPro" id="IPR036322">
    <property type="entry name" value="WD40_repeat_dom_sf"/>
</dbReference>
<feature type="non-terminal residue" evidence="4">
    <location>
        <position position="1"/>
    </location>
</feature>
<comment type="caution">
    <text evidence="4">The sequence shown here is derived from an EMBL/GenBank/DDBJ whole genome shotgun (WGS) entry which is preliminary data.</text>
</comment>
<dbReference type="PANTHER" id="PTHR22847:SF637">
    <property type="entry name" value="WD REPEAT DOMAIN 5B"/>
    <property type="match status" value="1"/>
</dbReference>
<evidence type="ECO:0000256" key="2">
    <source>
        <dbReference type="ARBA" id="ARBA00022737"/>
    </source>
</evidence>
<dbReference type="AlphaFoldDB" id="X6MTZ0"/>
<keyword evidence="5" id="KW-1185">Reference proteome</keyword>
<gene>
    <name evidence="4" type="ORF">RFI_20744</name>
</gene>
<sequence>NVFKGHKGWIMIAKYGSNELFNTILSGSDDFSVRLWDIRSGQQIQVFNRHTNRVWSVGYSPFVIKNMMNQLYMIKGDKDDNGIFCLKCIVLKKKENAKNVTYDLNLCYGSGKGPIRIWG</sequence>
<dbReference type="InterPro" id="IPR015943">
    <property type="entry name" value="WD40/YVTN_repeat-like_dom_sf"/>
</dbReference>
<dbReference type="EMBL" id="ASPP01018053">
    <property type="protein sequence ID" value="ETO16595.1"/>
    <property type="molecule type" value="Genomic_DNA"/>
</dbReference>
<dbReference type="PROSITE" id="PS50082">
    <property type="entry name" value="WD_REPEATS_2"/>
    <property type="match status" value="1"/>
</dbReference>
<dbReference type="Pfam" id="PF00400">
    <property type="entry name" value="WD40"/>
    <property type="match status" value="1"/>
</dbReference>
<proteinExistence type="predicted"/>
<reference evidence="4 5" key="1">
    <citation type="journal article" date="2013" name="Curr. Biol.">
        <title>The Genome of the Foraminiferan Reticulomyxa filosa.</title>
        <authorList>
            <person name="Glockner G."/>
            <person name="Hulsmann N."/>
            <person name="Schleicher M."/>
            <person name="Noegel A.A."/>
            <person name="Eichinger L."/>
            <person name="Gallinger C."/>
            <person name="Pawlowski J."/>
            <person name="Sierra R."/>
            <person name="Euteneuer U."/>
            <person name="Pillet L."/>
            <person name="Moustafa A."/>
            <person name="Platzer M."/>
            <person name="Groth M."/>
            <person name="Szafranski K."/>
            <person name="Schliwa M."/>
        </authorList>
    </citation>
    <scope>NUCLEOTIDE SEQUENCE [LARGE SCALE GENOMIC DNA]</scope>
</reference>
<dbReference type="InterPro" id="IPR001680">
    <property type="entry name" value="WD40_rpt"/>
</dbReference>
<evidence type="ECO:0000256" key="3">
    <source>
        <dbReference type="PROSITE-ProRule" id="PRU00221"/>
    </source>
</evidence>
<dbReference type="InterPro" id="IPR019775">
    <property type="entry name" value="WD40_repeat_CS"/>
</dbReference>
<accession>X6MTZ0</accession>
<evidence type="ECO:0000313" key="5">
    <source>
        <dbReference type="Proteomes" id="UP000023152"/>
    </source>
</evidence>
<keyword evidence="1 3" id="KW-0853">WD repeat</keyword>
<evidence type="ECO:0000313" key="4">
    <source>
        <dbReference type="EMBL" id="ETO16595.1"/>
    </source>
</evidence>
<dbReference type="OrthoDB" id="2615105at2759"/>
<dbReference type="PROSITE" id="PS50294">
    <property type="entry name" value="WD_REPEATS_REGION"/>
    <property type="match status" value="1"/>
</dbReference>
<organism evidence="4 5">
    <name type="scientific">Reticulomyxa filosa</name>
    <dbReference type="NCBI Taxonomy" id="46433"/>
    <lineage>
        <taxon>Eukaryota</taxon>
        <taxon>Sar</taxon>
        <taxon>Rhizaria</taxon>
        <taxon>Retaria</taxon>
        <taxon>Foraminifera</taxon>
        <taxon>Monothalamids</taxon>
        <taxon>Reticulomyxidae</taxon>
        <taxon>Reticulomyxa</taxon>
    </lineage>
</organism>